<gene>
    <name evidence="2" type="ORF">HGM15179_020761</name>
</gene>
<comment type="caution">
    <text evidence="2">The sequence shown here is derived from an EMBL/GenBank/DDBJ whole genome shotgun (WGS) entry which is preliminary data.</text>
</comment>
<sequence>GQIENGKLPYGVPQNNSQATKGQGGSSHIAEMKVVQLALDITERQRWPALYLYINSWIMRGPGLAQGGYNLLTPLVTVTISQILDWQHKSELFLAQWAHDGSGNQGRAATYRWTHDQGVNLTMDTISQVIHRCETCSVIQQAKRVKPPCLFSGQCDVALGLVELHEDSMGLHLKPVKVLLGGIPSLKLISCTTHLGVI</sequence>
<reference evidence="2" key="1">
    <citation type="submission" date="2019-04" db="EMBL/GenBank/DDBJ databases">
        <title>Genome assembly of Zosterops borbonicus 15179.</title>
        <authorList>
            <person name="Leroy T."/>
            <person name="Anselmetti Y."/>
            <person name="Tilak M.-K."/>
            <person name="Nabholz B."/>
        </authorList>
    </citation>
    <scope>NUCLEOTIDE SEQUENCE</scope>
    <source>
        <strain evidence="2">HGM_15179</strain>
        <tissue evidence="2">Muscle</tissue>
    </source>
</reference>
<name>A0A8K1D9Q6_9PASS</name>
<accession>A0A8K1D9Q6</accession>
<keyword evidence="3" id="KW-1185">Reference proteome</keyword>
<dbReference type="OrthoDB" id="9950135at2759"/>
<evidence type="ECO:0000313" key="3">
    <source>
        <dbReference type="Proteomes" id="UP000796761"/>
    </source>
</evidence>
<evidence type="ECO:0000256" key="1">
    <source>
        <dbReference type="SAM" id="MobiDB-lite"/>
    </source>
</evidence>
<dbReference type="Proteomes" id="UP000796761">
    <property type="component" value="Unassembled WGS sequence"/>
</dbReference>
<feature type="region of interest" description="Disordered" evidence="1">
    <location>
        <begin position="1"/>
        <end position="25"/>
    </location>
</feature>
<organism evidence="2 3">
    <name type="scientific">Zosterops borbonicus</name>
    <dbReference type="NCBI Taxonomy" id="364589"/>
    <lineage>
        <taxon>Eukaryota</taxon>
        <taxon>Metazoa</taxon>
        <taxon>Chordata</taxon>
        <taxon>Craniata</taxon>
        <taxon>Vertebrata</taxon>
        <taxon>Euteleostomi</taxon>
        <taxon>Archelosauria</taxon>
        <taxon>Archosauria</taxon>
        <taxon>Dinosauria</taxon>
        <taxon>Saurischia</taxon>
        <taxon>Theropoda</taxon>
        <taxon>Coelurosauria</taxon>
        <taxon>Aves</taxon>
        <taxon>Neognathae</taxon>
        <taxon>Neoaves</taxon>
        <taxon>Telluraves</taxon>
        <taxon>Australaves</taxon>
        <taxon>Passeriformes</taxon>
        <taxon>Sylvioidea</taxon>
        <taxon>Zosteropidae</taxon>
        <taxon>Zosterops</taxon>
    </lineage>
</organism>
<evidence type="ECO:0008006" key="4">
    <source>
        <dbReference type="Google" id="ProtNLM"/>
    </source>
</evidence>
<feature type="non-terminal residue" evidence="2">
    <location>
        <position position="198"/>
    </location>
</feature>
<proteinExistence type="predicted"/>
<dbReference type="EMBL" id="SWJQ01002606">
    <property type="protein sequence ID" value="TRZ06346.1"/>
    <property type="molecule type" value="Genomic_DNA"/>
</dbReference>
<protein>
    <recommendedName>
        <fullName evidence="4">Integrase zinc-binding domain-containing protein</fullName>
    </recommendedName>
</protein>
<evidence type="ECO:0000313" key="2">
    <source>
        <dbReference type="EMBL" id="TRZ06346.1"/>
    </source>
</evidence>
<dbReference type="AlphaFoldDB" id="A0A8K1D9Q6"/>